<dbReference type="EMBL" id="BK015971">
    <property type="protein sequence ID" value="DAF87900.1"/>
    <property type="molecule type" value="Genomic_DNA"/>
</dbReference>
<proteinExistence type="predicted"/>
<protein>
    <submittedName>
        <fullName evidence="1">Uncharacterized protein</fullName>
    </submittedName>
</protein>
<accession>A0A8S5U0B5</accession>
<name>A0A8S5U0B5_9CAUD</name>
<evidence type="ECO:0000313" key="1">
    <source>
        <dbReference type="EMBL" id="DAF87900.1"/>
    </source>
</evidence>
<organism evidence="1">
    <name type="scientific">Siphoviridae sp. ctRon5</name>
    <dbReference type="NCBI Taxonomy" id="2825505"/>
    <lineage>
        <taxon>Viruses</taxon>
        <taxon>Duplodnaviria</taxon>
        <taxon>Heunggongvirae</taxon>
        <taxon>Uroviricota</taxon>
        <taxon>Caudoviricetes</taxon>
    </lineage>
</organism>
<reference evidence="1" key="1">
    <citation type="journal article" date="2021" name="Proc. Natl. Acad. Sci. U.S.A.">
        <title>A Catalog of Tens of Thousands of Viruses from Human Metagenomes Reveals Hidden Associations with Chronic Diseases.</title>
        <authorList>
            <person name="Tisza M.J."/>
            <person name="Buck C.B."/>
        </authorList>
    </citation>
    <scope>NUCLEOTIDE SEQUENCE</scope>
    <source>
        <strain evidence="1">CtRon5</strain>
    </source>
</reference>
<sequence>MLDICLPTFLKEFLFPSLSNGHESEKWAVTFFCDI</sequence>